<sequence>MAVPTAAEGNRPGLSPRESSVLEEAGRIPLNILASIDIVLVLQPQEGKGLTPFRITGPRPAVRLLKKVFRASTLDVSRALAGVCSPFSPITLSGADRTAAGVPPDAAFFTFAYPLKATRDHFQALLAHAHADPWLFFALLGGFCYFDESKTFIQANALTLGSSSHHMSLVGPYATSPAAAAWMDASGRMAPVTLEELRKAGFLNFAWILPDEQPGGHSLSVAPTSFAGGAFAYKLEDGTPIFYLVQVGESAVTPQLPRAKDGDGTNVAQGLMLETFTAVRAMWDDTHVKQAEAMLEGLHGHNSRQKAQERSRQRLLRLWIFAAPLILTIVLLAIAHAEELLFRILSSLAWFGAFTYMMWVVLHNTAMLYITSREKTLLGCAIATVPFFAVGVEFALIGAGMPISSSDLGAQVVCFVGNWVLLPVMIMRMRMHAFDRKVAAGEWQPLSFSSKVQPVSLPTTPTPRCAERPSQVGPMQAWSEISNTRDPTPQKPAGSSFHPQLSSTVVTAAVHIQSRARVKKAKQHYTSQLNERRRQLRAFSWPIVVVAWIELIGTLACAHFRLNEPDSWSTLNIFFRLFWWVIFMLPSIGMLIFDKFVMKIKFSLAHGFYFAASLYRTCYHIGYFDADLINYLAINGWGTDTRVTFVSVLHIMCFALLIMFAKLALGCVAMKDTFSQLLFPFQFFDLTFLYVFFSLRSFVASTNTLWVVNTVLLQGHLIARNSGTYWGIFLSCARCVLRACGKRNPLDNIHTDPAIKIQFLARVAIQYDIADMAAIVFAPTLVTLFVWRDGVFTLQDSGILVTECRLGNMWLRFFILALVKPMASYIAYLIMRNRMALTLLGKTTLLGKSRLVERLKLNIPQRRSASEGKSPVGRKLDADLHKDFELTEEQRVLAEGELSVAHLDYNHLTFKIVKKSHMFFICVIFVQLVAVFQRFKYAPIIVEDLSSSLQSVPARSTWLYVPQETVLNLDLELQASYALLEAENSSTCAGSGWDWSNSSLAWRALAVGVKVDENAVRQRTYALDVARGKKAAQSVTTQGSPSNQSSSTQGSQVNQNSSANGSSGNNISPPNAPGGQAGGPRGRA</sequence>
<evidence type="ECO:0000256" key="2">
    <source>
        <dbReference type="SAM" id="Phobius"/>
    </source>
</evidence>
<dbReference type="Proteomes" id="UP001515480">
    <property type="component" value="Unassembled WGS sequence"/>
</dbReference>
<feature type="transmembrane region" description="Helical" evidence="2">
    <location>
        <begin position="538"/>
        <end position="561"/>
    </location>
</feature>
<gene>
    <name evidence="3" type="ORF">AB1Y20_006297</name>
</gene>
<feature type="transmembrane region" description="Helical" evidence="2">
    <location>
        <begin position="348"/>
        <end position="370"/>
    </location>
</feature>
<feature type="transmembrane region" description="Helical" evidence="2">
    <location>
        <begin position="810"/>
        <end position="830"/>
    </location>
</feature>
<keyword evidence="2" id="KW-0812">Transmembrane</keyword>
<keyword evidence="4" id="KW-1185">Reference proteome</keyword>
<feature type="compositionally biased region" description="Low complexity" evidence="1">
    <location>
        <begin position="1036"/>
        <end position="1069"/>
    </location>
</feature>
<reference evidence="3 4" key="1">
    <citation type="journal article" date="2024" name="Science">
        <title>Giant polyketide synthase enzymes in the biosynthesis of giant marine polyether toxins.</title>
        <authorList>
            <person name="Fallon T.R."/>
            <person name="Shende V.V."/>
            <person name="Wierzbicki I.H."/>
            <person name="Pendleton A.L."/>
            <person name="Watervoot N.F."/>
            <person name="Auber R.P."/>
            <person name="Gonzalez D.J."/>
            <person name="Wisecaver J.H."/>
            <person name="Moore B.S."/>
        </authorList>
    </citation>
    <scope>NUCLEOTIDE SEQUENCE [LARGE SCALE GENOMIC DNA]</scope>
    <source>
        <strain evidence="3 4">12B1</strain>
    </source>
</reference>
<evidence type="ECO:0000313" key="3">
    <source>
        <dbReference type="EMBL" id="KAL1511499.1"/>
    </source>
</evidence>
<feature type="transmembrane region" description="Helical" evidence="2">
    <location>
        <begin position="643"/>
        <end position="665"/>
    </location>
</feature>
<feature type="transmembrane region" description="Helical" evidence="2">
    <location>
        <begin position="315"/>
        <end position="336"/>
    </location>
</feature>
<feature type="transmembrane region" description="Helical" evidence="2">
    <location>
        <begin position="377"/>
        <end position="402"/>
    </location>
</feature>
<feature type="transmembrane region" description="Helical" evidence="2">
    <location>
        <begin position="677"/>
        <end position="698"/>
    </location>
</feature>
<accession>A0AB34J4R3</accession>
<proteinExistence type="predicted"/>
<evidence type="ECO:0000313" key="4">
    <source>
        <dbReference type="Proteomes" id="UP001515480"/>
    </source>
</evidence>
<feature type="compositionally biased region" description="Gly residues" evidence="1">
    <location>
        <begin position="1075"/>
        <end position="1084"/>
    </location>
</feature>
<name>A0AB34J4R3_PRYPA</name>
<organism evidence="3 4">
    <name type="scientific">Prymnesium parvum</name>
    <name type="common">Toxic golden alga</name>
    <dbReference type="NCBI Taxonomy" id="97485"/>
    <lineage>
        <taxon>Eukaryota</taxon>
        <taxon>Haptista</taxon>
        <taxon>Haptophyta</taxon>
        <taxon>Prymnesiophyceae</taxon>
        <taxon>Prymnesiales</taxon>
        <taxon>Prymnesiaceae</taxon>
        <taxon>Prymnesium</taxon>
    </lineage>
</organism>
<keyword evidence="2" id="KW-1133">Transmembrane helix</keyword>
<dbReference type="AlphaFoldDB" id="A0AB34J4R3"/>
<feature type="transmembrane region" description="Helical" evidence="2">
    <location>
        <begin position="408"/>
        <end position="427"/>
    </location>
</feature>
<feature type="region of interest" description="Disordered" evidence="1">
    <location>
        <begin position="1032"/>
        <end position="1084"/>
    </location>
</feature>
<feature type="transmembrane region" description="Helical" evidence="2">
    <location>
        <begin position="769"/>
        <end position="787"/>
    </location>
</feature>
<evidence type="ECO:0000256" key="1">
    <source>
        <dbReference type="SAM" id="MobiDB-lite"/>
    </source>
</evidence>
<keyword evidence="2" id="KW-0472">Membrane</keyword>
<comment type="caution">
    <text evidence="3">The sequence shown here is derived from an EMBL/GenBank/DDBJ whole genome shotgun (WGS) entry which is preliminary data.</text>
</comment>
<dbReference type="PROSITE" id="PS50096">
    <property type="entry name" value="IQ"/>
    <property type="match status" value="1"/>
</dbReference>
<feature type="transmembrane region" description="Helical" evidence="2">
    <location>
        <begin position="573"/>
        <end position="593"/>
    </location>
</feature>
<protein>
    <submittedName>
        <fullName evidence="3">Uncharacterized protein</fullName>
    </submittedName>
</protein>
<dbReference type="EMBL" id="JBGBPQ010000014">
    <property type="protein sequence ID" value="KAL1511499.1"/>
    <property type="molecule type" value="Genomic_DNA"/>
</dbReference>
<feature type="region of interest" description="Disordered" evidence="1">
    <location>
        <begin position="1"/>
        <end position="20"/>
    </location>
</feature>
<feature type="transmembrane region" description="Helical" evidence="2">
    <location>
        <begin position="605"/>
        <end position="623"/>
    </location>
</feature>